<feature type="transmembrane region" description="Helical" evidence="11">
    <location>
        <begin position="233"/>
        <end position="256"/>
    </location>
</feature>
<feature type="region of interest" description="Disordered" evidence="10">
    <location>
        <begin position="517"/>
        <end position="544"/>
    </location>
</feature>
<evidence type="ECO:0000256" key="10">
    <source>
        <dbReference type="SAM" id="MobiDB-lite"/>
    </source>
</evidence>
<dbReference type="EMBL" id="JAQMWT010000370">
    <property type="protein sequence ID" value="KAJ8602680.1"/>
    <property type="molecule type" value="Genomic_DNA"/>
</dbReference>
<dbReference type="GO" id="GO:0005886">
    <property type="term" value="C:plasma membrane"/>
    <property type="evidence" value="ECO:0007669"/>
    <property type="project" value="TreeGrafter"/>
</dbReference>
<evidence type="ECO:0000256" key="8">
    <source>
        <dbReference type="ARBA" id="ARBA00023201"/>
    </source>
</evidence>
<dbReference type="GO" id="GO:0051453">
    <property type="term" value="P:regulation of intracellular pH"/>
    <property type="evidence" value="ECO:0007669"/>
    <property type="project" value="TreeGrafter"/>
</dbReference>
<feature type="compositionally biased region" description="Low complexity" evidence="10">
    <location>
        <begin position="533"/>
        <end position="544"/>
    </location>
</feature>
<dbReference type="GO" id="GO:0015386">
    <property type="term" value="F:potassium:proton antiporter activity"/>
    <property type="evidence" value="ECO:0007669"/>
    <property type="project" value="TreeGrafter"/>
</dbReference>
<evidence type="ECO:0000256" key="5">
    <source>
        <dbReference type="ARBA" id="ARBA00023053"/>
    </source>
</evidence>
<evidence type="ECO:0000256" key="6">
    <source>
        <dbReference type="ARBA" id="ARBA00023065"/>
    </source>
</evidence>
<feature type="transmembrane region" description="Helical" evidence="11">
    <location>
        <begin position="422"/>
        <end position="441"/>
    </location>
</feature>
<dbReference type="Pfam" id="PF00999">
    <property type="entry name" value="Na_H_Exchanger"/>
    <property type="match status" value="1"/>
</dbReference>
<feature type="transmembrane region" description="Helical" evidence="11">
    <location>
        <begin position="391"/>
        <end position="410"/>
    </location>
</feature>
<feature type="transmembrane region" description="Helical" evidence="11">
    <location>
        <begin position="320"/>
        <end position="339"/>
    </location>
</feature>
<evidence type="ECO:0000256" key="3">
    <source>
        <dbReference type="ARBA" id="ARBA00022692"/>
    </source>
</evidence>
<keyword evidence="5" id="KW-0915">Sodium</keyword>
<organism evidence="13 14">
    <name type="scientific">Chrysophaeum taylorii</name>
    <dbReference type="NCBI Taxonomy" id="2483200"/>
    <lineage>
        <taxon>Eukaryota</taxon>
        <taxon>Sar</taxon>
        <taxon>Stramenopiles</taxon>
        <taxon>Ochrophyta</taxon>
        <taxon>Pelagophyceae</taxon>
        <taxon>Pelagomonadales</taxon>
        <taxon>Pelagomonadaceae</taxon>
        <taxon>Chrysophaeum</taxon>
    </lineage>
</organism>
<dbReference type="GO" id="GO:0015385">
    <property type="term" value="F:sodium:proton antiporter activity"/>
    <property type="evidence" value="ECO:0007669"/>
    <property type="project" value="InterPro"/>
</dbReference>
<evidence type="ECO:0000313" key="14">
    <source>
        <dbReference type="Proteomes" id="UP001230188"/>
    </source>
</evidence>
<dbReference type="NCBIfam" id="TIGR00840">
    <property type="entry name" value="b_cpa1"/>
    <property type="match status" value="1"/>
</dbReference>
<keyword evidence="14" id="KW-1185">Reference proteome</keyword>
<keyword evidence="2 9" id="KW-0813">Transport</keyword>
<evidence type="ECO:0000313" key="13">
    <source>
        <dbReference type="EMBL" id="KAJ8602680.1"/>
    </source>
</evidence>
<dbReference type="PANTHER" id="PTHR10110">
    <property type="entry name" value="SODIUM/HYDROGEN EXCHANGER"/>
    <property type="match status" value="1"/>
</dbReference>
<keyword evidence="9" id="KW-0050">Antiport</keyword>
<feature type="transmembrane region" description="Helical" evidence="11">
    <location>
        <begin position="28"/>
        <end position="50"/>
    </location>
</feature>
<gene>
    <name evidence="13" type="ORF">CTAYLR_003748</name>
</gene>
<keyword evidence="6 9" id="KW-0406">Ion transport</keyword>
<accession>A0AAD7XKD3</accession>
<feature type="transmembrane region" description="Helical" evidence="11">
    <location>
        <begin position="351"/>
        <end position="370"/>
    </location>
</feature>
<dbReference type="InterPro" id="IPR006153">
    <property type="entry name" value="Cation/H_exchanger_TM"/>
</dbReference>
<evidence type="ECO:0000259" key="12">
    <source>
        <dbReference type="Pfam" id="PF00999"/>
    </source>
</evidence>
<keyword evidence="8 9" id="KW-0739">Sodium transport</keyword>
<feature type="transmembrane region" description="Helical" evidence="11">
    <location>
        <begin position="268"/>
        <end position="284"/>
    </location>
</feature>
<reference evidence="13" key="1">
    <citation type="submission" date="2023-01" db="EMBL/GenBank/DDBJ databases">
        <title>Metagenome sequencing of chrysophaentin producing Chrysophaeum taylorii.</title>
        <authorList>
            <person name="Davison J."/>
            <person name="Bewley C."/>
        </authorList>
    </citation>
    <scope>NUCLEOTIDE SEQUENCE</scope>
    <source>
        <strain evidence="13">NIES-1699</strain>
    </source>
</reference>
<keyword evidence="7 11" id="KW-0472">Membrane</keyword>
<keyword evidence="4 11" id="KW-1133">Transmembrane helix</keyword>
<proteinExistence type="inferred from homology"/>
<comment type="subcellular location">
    <subcellularLocation>
        <location evidence="1">Membrane</location>
        <topology evidence="1">Multi-pass membrane protein</topology>
    </subcellularLocation>
</comment>
<name>A0AAD7XKD3_9STRA</name>
<evidence type="ECO:0000256" key="2">
    <source>
        <dbReference type="ARBA" id="ARBA00022448"/>
    </source>
</evidence>
<comment type="caution">
    <text evidence="13">The sequence shown here is derived from an EMBL/GenBank/DDBJ whole genome shotgun (WGS) entry which is preliminary data.</text>
</comment>
<dbReference type="Proteomes" id="UP001230188">
    <property type="component" value="Unassembled WGS sequence"/>
</dbReference>
<dbReference type="PRINTS" id="PR01084">
    <property type="entry name" value="NAHEXCHNGR"/>
</dbReference>
<feature type="transmembrane region" description="Helical" evidence="11">
    <location>
        <begin position="94"/>
        <end position="111"/>
    </location>
</feature>
<keyword evidence="3 9" id="KW-0812">Transmembrane</keyword>
<dbReference type="Gene3D" id="6.10.140.1330">
    <property type="match status" value="1"/>
</dbReference>
<dbReference type="InterPro" id="IPR018422">
    <property type="entry name" value="Cation/H_exchanger_CPA1"/>
</dbReference>
<dbReference type="GO" id="GO:0098719">
    <property type="term" value="P:sodium ion import across plasma membrane"/>
    <property type="evidence" value="ECO:0007669"/>
    <property type="project" value="TreeGrafter"/>
</dbReference>
<evidence type="ECO:0000256" key="7">
    <source>
        <dbReference type="ARBA" id="ARBA00023136"/>
    </source>
</evidence>
<protein>
    <recommendedName>
        <fullName evidence="9">Sodium/hydrogen exchanger</fullName>
    </recommendedName>
</protein>
<feature type="transmembrane region" description="Helical" evidence="11">
    <location>
        <begin position="123"/>
        <end position="142"/>
    </location>
</feature>
<evidence type="ECO:0000256" key="4">
    <source>
        <dbReference type="ARBA" id="ARBA00022989"/>
    </source>
</evidence>
<dbReference type="AlphaFoldDB" id="A0AAD7XKD3"/>
<dbReference type="PANTHER" id="PTHR10110:SF187">
    <property type="entry name" value="SODIUM_HYDROGEN EXCHANGER"/>
    <property type="match status" value="1"/>
</dbReference>
<feature type="domain" description="Cation/H+ exchanger transmembrane" evidence="12">
    <location>
        <begin position="44"/>
        <end position="442"/>
    </location>
</feature>
<dbReference type="InterPro" id="IPR004709">
    <property type="entry name" value="NaH_exchanger"/>
</dbReference>
<evidence type="ECO:0000256" key="9">
    <source>
        <dbReference type="RuleBase" id="RU003722"/>
    </source>
</evidence>
<sequence>MRSRFLRILEDGEGSGGGEEEEEGEHEFYALNTLLLVMVLGLCILCAYLIKKYRFYFIPESSAALCVGLVVGGIARMITHNDEELNFISFKPELFFFMLLPPIIFEAGYTLRRKNFFRNLGTITAYAVVGTLISTFFVGYLVFAMGRLKVIDVDGNNPMEALLFGSLISAVDPVATLSIMGSPELNCDPLLYSLVFGESVLNDAVAIVLFRTFQKYYDERAELDEAKVGQATIAFVGVSTGSVFIGVLTGLVCSYIFRHTRIRDYPKYEVSLLFLFAYGAYAIAESIELSGIMSLFFCGIILAHYNSYNLSKTSQTTAEEIFASLACVAESFVFMYMGMGVFTGRFKSWDPAFVVLAILFCLVGRALNTFPLSAVSNLVFRRHKIPLRMQFVIWFAGLRGAIAFALSQNMPGRHKDAYETTTLSIVVFTTVVCGGLTEPMLRYAGMKRSPDHEDDADAAQPLNPQYELASIGDSEEKTQRAQTHRVRIAGYYLGFHAKWRDLDDRYLKPLFGGQVPDDDDDDDHHHHHLVVNSPTTTAAASASA</sequence>
<feature type="transmembrane region" description="Helical" evidence="11">
    <location>
        <begin position="62"/>
        <end position="79"/>
    </location>
</feature>
<evidence type="ECO:0000256" key="1">
    <source>
        <dbReference type="ARBA" id="ARBA00004141"/>
    </source>
</evidence>
<comment type="similarity">
    <text evidence="9">Belongs to the monovalent cation:proton antiporter 1 (CPA1) transporter (TC 2.A.36) family.</text>
</comment>
<feature type="transmembrane region" description="Helical" evidence="11">
    <location>
        <begin position="290"/>
        <end position="308"/>
    </location>
</feature>
<evidence type="ECO:0000256" key="11">
    <source>
        <dbReference type="SAM" id="Phobius"/>
    </source>
</evidence>